<evidence type="ECO:0000256" key="1">
    <source>
        <dbReference type="ARBA" id="ARBA00004123"/>
    </source>
</evidence>
<protein>
    <recommendedName>
        <fullName evidence="6">BHLH domain-containing protein</fullName>
    </recommendedName>
</protein>
<feature type="compositionally biased region" description="Low complexity" evidence="5">
    <location>
        <begin position="115"/>
        <end position="126"/>
    </location>
</feature>
<reference evidence="7 8" key="1">
    <citation type="submission" date="2024-04" db="EMBL/GenBank/DDBJ databases">
        <authorList>
            <person name="Fracassetti M."/>
        </authorList>
    </citation>
    <scope>NUCLEOTIDE SEQUENCE [LARGE SCALE GENOMIC DNA]</scope>
</reference>
<dbReference type="Pfam" id="PF00010">
    <property type="entry name" value="HLH"/>
    <property type="match status" value="1"/>
</dbReference>
<keyword evidence="2" id="KW-0805">Transcription regulation</keyword>
<keyword evidence="3" id="KW-0804">Transcription</keyword>
<accession>A0AAV2EG40</accession>
<dbReference type="CDD" id="cd18919">
    <property type="entry name" value="bHLH_AtBPE_like"/>
    <property type="match status" value="1"/>
</dbReference>
<dbReference type="PANTHER" id="PTHR12565">
    <property type="entry name" value="STEROL REGULATORY ELEMENT-BINDING PROTEIN"/>
    <property type="match status" value="1"/>
</dbReference>
<dbReference type="GO" id="GO:0003700">
    <property type="term" value="F:DNA-binding transcription factor activity"/>
    <property type="evidence" value="ECO:0007669"/>
    <property type="project" value="TreeGrafter"/>
</dbReference>
<evidence type="ECO:0000256" key="5">
    <source>
        <dbReference type="SAM" id="MobiDB-lite"/>
    </source>
</evidence>
<dbReference type="InterPro" id="IPR036638">
    <property type="entry name" value="HLH_DNA-bd_sf"/>
</dbReference>
<dbReference type="GO" id="GO:0046983">
    <property type="term" value="F:protein dimerization activity"/>
    <property type="evidence" value="ECO:0007669"/>
    <property type="project" value="InterPro"/>
</dbReference>
<name>A0AAV2EG40_9ROSI</name>
<dbReference type="InterPro" id="IPR024097">
    <property type="entry name" value="bHLH_ZIP_TF"/>
</dbReference>
<evidence type="ECO:0000259" key="6">
    <source>
        <dbReference type="PROSITE" id="PS50888"/>
    </source>
</evidence>
<dbReference type="SMART" id="SM00353">
    <property type="entry name" value="HLH"/>
    <property type="match status" value="1"/>
</dbReference>
<evidence type="ECO:0000256" key="4">
    <source>
        <dbReference type="ARBA" id="ARBA00023242"/>
    </source>
</evidence>
<sequence>MERGSSLASPPPDSQFSHFTDSTALLNPPAAADSLKWHHQLRYNFHQQQQEEEGSFGGDYMGCVLNGFHGSGEGGLGEVVVEMSRSPSSSSSVKLKPDPGFCWPDLVLVRNRVNSSPTGTESSSPPAMEKPAAAEVVDRSKKRKLEKPQQYHLNPKVVAVDEGRESKTEKMKSGRGDGGDKKSSKNKNIKKENSGGDSSNSKVTHEVQRTDYIHVRARRGQATDSHSLAERVRREKISERMKYLQDLVPGCDKITGKAGMLDEIINYVQSLQHQVEFLSMKLAAVNPGMDFNIDSTFPKEVVTDSGTNLPAVGLSSSSSDMAAAYLHLNSLQQQLLGCSSLEMGMMMNSSSAAADLGLRRTISTPITTPETETFIDDSSCFPQQASIWDADIPSIYQVAFDLARAT</sequence>
<keyword evidence="8" id="KW-1185">Reference proteome</keyword>
<dbReference type="PROSITE" id="PS50888">
    <property type="entry name" value="BHLH"/>
    <property type="match status" value="1"/>
</dbReference>
<feature type="region of interest" description="Disordered" evidence="5">
    <location>
        <begin position="1"/>
        <end position="25"/>
    </location>
</feature>
<dbReference type="EMBL" id="OZ034817">
    <property type="protein sequence ID" value="CAL1384946.1"/>
    <property type="molecule type" value="Genomic_DNA"/>
</dbReference>
<keyword evidence="4" id="KW-0539">Nucleus</keyword>
<evidence type="ECO:0000313" key="8">
    <source>
        <dbReference type="Proteomes" id="UP001497516"/>
    </source>
</evidence>
<dbReference type="Gene3D" id="4.10.280.10">
    <property type="entry name" value="Helix-loop-helix DNA-binding domain"/>
    <property type="match status" value="1"/>
</dbReference>
<gene>
    <name evidence="7" type="ORF">LTRI10_LOCUS26113</name>
</gene>
<dbReference type="PANTHER" id="PTHR12565:SF444">
    <property type="entry name" value="TRANSCRIPTION FACTOR BHLH62-RELATED"/>
    <property type="match status" value="1"/>
</dbReference>
<dbReference type="Proteomes" id="UP001497516">
    <property type="component" value="Chromosome 4"/>
</dbReference>
<feature type="domain" description="BHLH" evidence="6">
    <location>
        <begin position="221"/>
        <end position="271"/>
    </location>
</feature>
<dbReference type="InterPro" id="IPR011598">
    <property type="entry name" value="bHLH_dom"/>
</dbReference>
<proteinExistence type="predicted"/>
<organism evidence="7 8">
    <name type="scientific">Linum trigynum</name>
    <dbReference type="NCBI Taxonomy" id="586398"/>
    <lineage>
        <taxon>Eukaryota</taxon>
        <taxon>Viridiplantae</taxon>
        <taxon>Streptophyta</taxon>
        <taxon>Embryophyta</taxon>
        <taxon>Tracheophyta</taxon>
        <taxon>Spermatophyta</taxon>
        <taxon>Magnoliopsida</taxon>
        <taxon>eudicotyledons</taxon>
        <taxon>Gunneridae</taxon>
        <taxon>Pentapetalae</taxon>
        <taxon>rosids</taxon>
        <taxon>fabids</taxon>
        <taxon>Malpighiales</taxon>
        <taxon>Linaceae</taxon>
        <taxon>Linum</taxon>
    </lineage>
</organism>
<dbReference type="FunFam" id="4.10.280.10:FF:000002">
    <property type="entry name" value="Basic helix-loop-helix transcription factor"/>
    <property type="match status" value="1"/>
</dbReference>
<comment type="subcellular location">
    <subcellularLocation>
        <location evidence="1">Nucleus</location>
    </subcellularLocation>
</comment>
<evidence type="ECO:0000313" key="7">
    <source>
        <dbReference type="EMBL" id="CAL1384946.1"/>
    </source>
</evidence>
<feature type="region of interest" description="Disordered" evidence="5">
    <location>
        <begin position="113"/>
        <end position="207"/>
    </location>
</feature>
<evidence type="ECO:0000256" key="3">
    <source>
        <dbReference type="ARBA" id="ARBA00023163"/>
    </source>
</evidence>
<dbReference type="SUPFAM" id="SSF47459">
    <property type="entry name" value="HLH, helix-loop-helix DNA-binding domain"/>
    <property type="match status" value="1"/>
</dbReference>
<dbReference type="AlphaFoldDB" id="A0AAV2EG40"/>
<feature type="compositionally biased region" description="Basic and acidic residues" evidence="5">
    <location>
        <begin position="159"/>
        <end position="194"/>
    </location>
</feature>
<feature type="compositionally biased region" description="Polar residues" evidence="5">
    <location>
        <begin position="14"/>
        <end position="25"/>
    </location>
</feature>
<dbReference type="GO" id="GO:0005634">
    <property type="term" value="C:nucleus"/>
    <property type="evidence" value="ECO:0007669"/>
    <property type="project" value="UniProtKB-SubCell"/>
</dbReference>
<evidence type="ECO:0000256" key="2">
    <source>
        <dbReference type="ARBA" id="ARBA00023015"/>
    </source>
</evidence>